<dbReference type="InterPro" id="IPR045889">
    <property type="entry name" value="MES/HNL"/>
</dbReference>
<dbReference type="GO" id="GO:0080032">
    <property type="term" value="F:methyl jasmonate esterase activity"/>
    <property type="evidence" value="ECO:0007669"/>
    <property type="project" value="TreeGrafter"/>
</dbReference>
<dbReference type="PANTHER" id="PTHR10992">
    <property type="entry name" value="METHYLESTERASE FAMILY MEMBER"/>
    <property type="match status" value="1"/>
</dbReference>
<accession>A0A3S2YLM5</accession>
<evidence type="ECO:0000259" key="1">
    <source>
        <dbReference type="Pfam" id="PF12697"/>
    </source>
</evidence>
<keyword evidence="2" id="KW-0378">Hydrolase</keyword>
<feature type="domain" description="AB hydrolase-1" evidence="1">
    <location>
        <begin position="10"/>
        <end position="234"/>
    </location>
</feature>
<dbReference type="SUPFAM" id="SSF53474">
    <property type="entry name" value="alpha/beta-Hydrolases"/>
    <property type="match status" value="1"/>
</dbReference>
<evidence type="ECO:0000313" key="2">
    <source>
        <dbReference type="EMBL" id="RVU14322.1"/>
    </source>
</evidence>
<proteinExistence type="predicted"/>
<dbReference type="InterPro" id="IPR000073">
    <property type="entry name" value="AB_hydrolase_1"/>
</dbReference>
<dbReference type="EMBL" id="SACP01000032">
    <property type="protein sequence ID" value="RVU14322.1"/>
    <property type="molecule type" value="Genomic_DNA"/>
</dbReference>
<name>A0A3S2YLM5_9HYPH</name>
<dbReference type="OrthoDB" id="9814966at2"/>
<dbReference type="GO" id="GO:0080030">
    <property type="term" value="F:methyl indole-3-acetate esterase activity"/>
    <property type="evidence" value="ECO:0007669"/>
    <property type="project" value="TreeGrafter"/>
</dbReference>
<reference evidence="2 3" key="1">
    <citation type="submission" date="2019-01" db="EMBL/GenBank/DDBJ databases">
        <authorList>
            <person name="Chen W.-M."/>
        </authorList>
    </citation>
    <scope>NUCLEOTIDE SEQUENCE [LARGE SCALE GENOMIC DNA]</scope>
    <source>
        <strain evidence="2 3">TER-1</strain>
    </source>
</reference>
<dbReference type="InterPro" id="IPR029058">
    <property type="entry name" value="AB_hydrolase_fold"/>
</dbReference>
<evidence type="ECO:0000313" key="3">
    <source>
        <dbReference type="Proteomes" id="UP000286997"/>
    </source>
</evidence>
<comment type="caution">
    <text evidence="2">The sequence shown here is derived from an EMBL/GenBank/DDBJ whole genome shotgun (WGS) entry which is preliminary data.</text>
</comment>
<gene>
    <name evidence="2" type="ORF">EOE48_23780</name>
</gene>
<organism evidence="2 3">
    <name type="scientific">Methylobacterium oryzihabitans</name>
    <dbReference type="NCBI Taxonomy" id="2499852"/>
    <lineage>
        <taxon>Bacteria</taxon>
        <taxon>Pseudomonadati</taxon>
        <taxon>Pseudomonadota</taxon>
        <taxon>Alphaproteobacteria</taxon>
        <taxon>Hyphomicrobiales</taxon>
        <taxon>Methylobacteriaceae</taxon>
        <taxon>Methylobacterium</taxon>
    </lineage>
</organism>
<dbReference type="PANTHER" id="PTHR10992:SF1086">
    <property type="entry name" value="AB HYDROLASE-1 DOMAIN-CONTAINING PROTEIN"/>
    <property type="match status" value="1"/>
</dbReference>
<dbReference type="RefSeq" id="WP_127733369.1">
    <property type="nucleotide sequence ID" value="NZ_SACP01000032.1"/>
</dbReference>
<dbReference type="Gene3D" id="3.40.50.1820">
    <property type="entry name" value="alpha/beta hydrolase"/>
    <property type="match status" value="1"/>
</dbReference>
<protein>
    <submittedName>
        <fullName evidence="2">Alpha/beta hydrolase</fullName>
    </submittedName>
</protein>
<dbReference type="AlphaFoldDB" id="A0A3S2YLM5"/>
<sequence>MTTQSEGHRFVLVHGAWHGGWCWRGVAGRLRAAGHAVFAPTCTGLGERAHLLSRDITLDTFVRDVAGVIEAEELDDVVLVGHSFGGLAISGVAEAMPGRIRHLVYLDAMVVPPGRAPFDVIPAGTAAARRRAAEDSSGGLSLPPPPPAAFGVSDPDLTAWMARRLTPHPLGTYESPLRVAGPIGAGRPRTYVDCTDPAYPALAGVKEWVRAQDGWGWREMATGHNAMMTAPDALTRLLLDLAAE</sequence>
<dbReference type="Proteomes" id="UP000286997">
    <property type="component" value="Unassembled WGS sequence"/>
</dbReference>
<dbReference type="Pfam" id="PF12697">
    <property type="entry name" value="Abhydrolase_6"/>
    <property type="match status" value="1"/>
</dbReference>
<keyword evidence="3" id="KW-1185">Reference proteome</keyword>